<protein>
    <submittedName>
        <fullName evidence="2">Uncharacterized protein</fullName>
    </submittedName>
</protein>
<dbReference type="EMBL" id="HBFN01025345">
    <property type="protein sequence ID" value="CAD8801002.1"/>
    <property type="molecule type" value="Transcribed_RNA"/>
</dbReference>
<dbReference type="AlphaFoldDB" id="A0A6T6VYJ1"/>
<sequence>MVLEDSPETPKAVCFFDVAPASLVHFTSKILEAPFSRPVVLANTCRETMLQWSVINPTGRKCRHLGLGGMCASDERGMREIFSKCRTVVISDSWLARDGMPTTKGGGYGALFDFFNEGGTVVVYCEMGVYSIGETLGLIFGCEWSLEGVNHYTVAPTETGRVLLGDSAPEELYVGSAHMLKVAEGEALYIPKQATLSLAEYIREYLGDPQLLEHGEEPDLASIDDEEWVEDWNEAVRSWKSTKKQGTPLAVYRADPVPPHGQGGKLVWVGDRAQEDTGIRSVLAHLFCKL</sequence>
<proteinExistence type="predicted"/>
<gene>
    <name evidence="1" type="ORF">HTEP1355_LOCUS14674</name>
    <name evidence="2" type="ORF">HTEP1355_LOCUS14675</name>
</gene>
<evidence type="ECO:0000313" key="2">
    <source>
        <dbReference type="EMBL" id="CAD8801002.1"/>
    </source>
</evidence>
<reference evidence="2" key="1">
    <citation type="submission" date="2021-01" db="EMBL/GenBank/DDBJ databases">
        <authorList>
            <person name="Corre E."/>
            <person name="Pelletier E."/>
            <person name="Niang G."/>
            <person name="Scheremetjew M."/>
            <person name="Finn R."/>
            <person name="Kale V."/>
            <person name="Holt S."/>
            <person name="Cochrane G."/>
            <person name="Meng A."/>
            <person name="Brown T."/>
            <person name="Cohen L."/>
        </authorList>
    </citation>
    <scope>NUCLEOTIDE SEQUENCE</scope>
    <source>
        <strain evidence="2">CCMP443</strain>
    </source>
</reference>
<evidence type="ECO:0000313" key="1">
    <source>
        <dbReference type="EMBL" id="CAD8801001.1"/>
    </source>
</evidence>
<dbReference type="EMBL" id="HBFN01025344">
    <property type="protein sequence ID" value="CAD8801001.1"/>
    <property type="molecule type" value="Transcribed_RNA"/>
</dbReference>
<organism evidence="2">
    <name type="scientific">Hemiselmis tepida</name>
    <dbReference type="NCBI Taxonomy" id="464990"/>
    <lineage>
        <taxon>Eukaryota</taxon>
        <taxon>Cryptophyceae</taxon>
        <taxon>Cryptomonadales</taxon>
        <taxon>Hemiselmidaceae</taxon>
        <taxon>Hemiselmis</taxon>
    </lineage>
</organism>
<accession>A0A6T6VYJ1</accession>
<name>A0A6T6VYJ1_9CRYP</name>